<comment type="caution">
    <text evidence="1">The sequence shown here is derived from an EMBL/GenBank/DDBJ whole genome shotgun (WGS) entry which is preliminary data.</text>
</comment>
<evidence type="ECO:0000313" key="1">
    <source>
        <dbReference type="EMBL" id="KAI1719079.1"/>
    </source>
</evidence>
<dbReference type="EMBL" id="JAKKPZ010000007">
    <property type="protein sequence ID" value="KAI1719079.1"/>
    <property type="molecule type" value="Genomic_DNA"/>
</dbReference>
<keyword evidence="2" id="KW-1185">Reference proteome</keyword>
<accession>A0AAD4R6E4</accession>
<proteinExistence type="predicted"/>
<protein>
    <submittedName>
        <fullName evidence="1">Uncharacterized protein</fullName>
    </submittedName>
</protein>
<evidence type="ECO:0000313" key="2">
    <source>
        <dbReference type="Proteomes" id="UP001201812"/>
    </source>
</evidence>
<dbReference type="AlphaFoldDB" id="A0AAD4R6E4"/>
<name>A0AAD4R6E4_9BILA</name>
<gene>
    <name evidence="1" type="ORF">DdX_06203</name>
</gene>
<sequence>MSYDNFSLKDVAVCLHYSVDPNERFLPEPKCNTCQRLTFLAESNARIEQCIDKIVKAHQIVLAEKKSDDCDLAGFKGTQ</sequence>
<organism evidence="1 2">
    <name type="scientific">Ditylenchus destructor</name>
    <dbReference type="NCBI Taxonomy" id="166010"/>
    <lineage>
        <taxon>Eukaryota</taxon>
        <taxon>Metazoa</taxon>
        <taxon>Ecdysozoa</taxon>
        <taxon>Nematoda</taxon>
        <taxon>Chromadorea</taxon>
        <taxon>Rhabditida</taxon>
        <taxon>Tylenchina</taxon>
        <taxon>Tylenchomorpha</taxon>
        <taxon>Sphaerularioidea</taxon>
        <taxon>Anguinidae</taxon>
        <taxon>Anguininae</taxon>
        <taxon>Ditylenchus</taxon>
    </lineage>
</organism>
<dbReference type="Proteomes" id="UP001201812">
    <property type="component" value="Unassembled WGS sequence"/>
</dbReference>
<reference evidence="1" key="1">
    <citation type="submission" date="2022-01" db="EMBL/GenBank/DDBJ databases">
        <title>Genome Sequence Resource for Two Populations of Ditylenchus destructor, the Migratory Endoparasitic Phytonematode.</title>
        <authorList>
            <person name="Zhang H."/>
            <person name="Lin R."/>
            <person name="Xie B."/>
        </authorList>
    </citation>
    <scope>NUCLEOTIDE SEQUENCE</scope>
    <source>
        <strain evidence="1">BazhouSP</strain>
    </source>
</reference>